<dbReference type="Proteomes" id="UP000649289">
    <property type="component" value="Unassembled WGS sequence"/>
</dbReference>
<dbReference type="InterPro" id="IPR009799">
    <property type="entry name" value="EthD_dom"/>
</dbReference>
<accession>A0ABR8ML51</accession>
<comment type="caution">
    <text evidence="2">The sequence shown here is derived from an EMBL/GenBank/DDBJ whole genome shotgun (WGS) entry which is preliminary data.</text>
</comment>
<dbReference type="SUPFAM" id="SSF54909">
    <property type="entry name" value="Dimeric alpha+beta barrel"/>
    <property type="match status" value="1"/>
</dbReference>
<proteinExistence type="predicted"/>
<sequence>MIVRLGTAPRIDGLDFTDFQRHWRTSHADVVARMPGLRRYQQFHAVLEEGEPLLPYPGFDACSALRFDTVEAMDAAFASTEFVGSVQADEKAFVDKTRFRGVVGTWQPDGEDDLGVAGSVQLLVLVAAEPGVSPAELADRFVVVPAPPGAGAIVTDHGLHDGRFPAAADVVRVAAYADVASALEGAEATRRAAGAAQVIGEHLARVVEVPLGTDADGPTHERTQQ</sequence>
<gene>
    <name evidence="2" type="ORF">IEZ25_19190</name>
</gene>
<evidence type="ECO:0000259" key="1">
    <source>
        <dbReference type="Pfam" id="PF07110"/>
    </source>
</evidence>
<dbReference type="RefSeq" id="WP_191201090.1">
    <property type="nucleotide sequence ID" value="NZ_BAAAPA010000001.1"/>
</dbReference>
<dbReference type="Pfam" id="PF07110">
    <property type="entry name" value="EthD"/>
    <property type="match status" value="1"/>
</dbReference>
<name>A0ABR8ML51_9ACTN</name>
<dbReference type="NCBIfam" id="TIGR02118">
    <property type="entry name" value="EthD family reductase"/>
    <property type="match status" value="1"/>
</dbReference>
<dbReference type="EMBL" id="JACXYY010000009">
    <property type="protein sequence ID" value="MBD3916751.1"/>
    <property type="molecule type" value="Genomic_DNA"/>
</dbReference>
<feature type="domain" description="EthD" evidence="1">
    <location>
        <begin position="12"/>
        <end position="96"/>
    </location>
</feature>
<organism evidence="2 3">
    <name type="scientific">Nocardioides hwasunensis</name>
    <dbReference type="NCBI Taxonomy" id="397258"/>
    <lineage>
        <taxon>Bacteria</taxon>
        <taxon>Bacillati</taxon>
        <taxon>Actinomycetota</taxon>
        <taxon>Actinomycetes</taxon>
        <taxon>Propionibacteriales</taxon>
        <taxon>Nocardioidaceae</taxon>
        <taxon>Nocardioides</taxon>
    </lineage>
</organism>
<evidence type="ECO:0000313" key="3">
    <source>
        <dbReference type="Proteomes" id="UP000649289"/>
    </source>
</evidence>
<evidence type="ECO:0000313" key="2">
    <source>
        <dbReference type="EMBL" id="MBD3916751.1"/>
    </source>
</evidence>
<dbReference type="InterPro" id="IPR011008">
    <property type="entry name" value="Dimeric_a/b-barrel"/>
</dbReference>
<dbReference type="Gene3D" id="3.30.70.100">
    <property type="match status" value="1"/>
</dbReference>
<keyword evidence="3" id="KW-1185">Reference proteome</keyword>
<protein>
    <submittedName>
        <fullName evidence="2">EthD domain-containing protein</fullName>
    </submittedName>
</protein>
<reference evidence="2 3" key="1">
    <citation type="submission" date="2020-09" db="EMBL/GenBank/DDBJ databases">
        <title>novel species in genus Nocardioides.</title>
        <authorList>
            <person name="Zhang G."/>
        </authorList>
    </citation>
    <scope>NUCLEOTIDE SEQUENCE [LARGE SCALE GENOMIC DNA]</scope>
    <source>
        <strain evidence="2 3">19197</strain>
    </source>
</reference>